<dbReference type="EMBL" id="KP795515">
    <property type="protein sequence ID" value="AKN36905.1"/>
    <property type="molecule type" value="Genomic_DNA"/>
</dbReference>
<sequence>MLEDFEPGKGKIVIECWGRSWSSFWPAMGGRTISEFFTSCNDDYLIRNLAPQTKTHEPDFEQFNKEIKQKICEMRRDSRGWEFIGGGLSKDLARQLYDIESWEDYITENPYEPILCPSGIDSDEFEGLDFCDFDVPEKLSTEYLYMQLIVRTVKAALSSTKHQKAA</sequence>
<reference evidence="1" key="1">
    <citation type="journal article" date="2015" name="MBio">
        <title>Eco-Evolutionary Dynamics of Episomes among Ecologically Cohesive Bacterial Populations.</title>
        <authorList>
            <person name="Xue H."/>
            <person name="Cordero O.X."/>
            <person name="Camas F.M."/>
            <person name="Trimble W."/>
            <person name="Meyer F."/>
            <person name="Guglielmini J."/>
            <person name="Rocha E.P."/>
            <person name="Polz M.F."/>
        </authorList>
    </citation>
    <scope>NUCLEOTIDE SEQUENCE</scope>
    <source>
        <strain evidence="1">FF_262</strain>
    </source>
</reference>
<evidence type="ECO:0000313" key="1">
    <source>
        <dbReference type="EMBL" id="AKN36905.1"/>
    </source>
</evidence>
<name>A0A0H3ZLF8_9GAMM</name>
<accession>A0A0H3ZLF8</accession>
<dbReference type="InterPro" id="IPR058701">
    <property type="entry name" value="PhiTE_072-like"/>
</dbReference>
<protein>
    <submittedName>
        <fullName evidence="1">Uncharacterized protein</fullName>
    </submittedName>
</protein>
<organism evidence="1">
    <name type="scientific">Enterovibrio norvegicus</name>
    <dbReference type="NCBI Taxonomy" id="188144"/>
    <lineage>
        <taxon>Bacteria</taxon>
        <taxon>Pseudomonadati</taxon>
        <taxon>Pseudomonadota</taxon>
        <taxon>Gammaproteobacteria</taxon>
        <taxon>Vibrionales</taxon>
        <taxon>Vibrionaceae</taxon>
        <taxon>Enterovibrio</taxon>
    </lineage>
</organism>
<dbReference type="AlphaFoldDB" id="A0A0H3ZLF8"/>
<proteinExistence type="predicted"/>
<dbReference type="Pfam" id="PF26211">
    <property type="entry name" value="Phage_phiTE_072"/>
    <property type="match status" value="1"/>
</dbReference>